<organism evidence="1 2">
    <name type="scientific">Trifolium medium</name>
    <dbReference type="NCBI Taxonomy" id="97028"/>
    <lineage>
        <taxon>Eukaryota</taxon>
        <taxon>Viridiplantae</taxon>
        <taxon>Streptophyta</taxon>
        <taxon>Embryophyta</taxon>
        <taxon>Tracheophyta</taxon>
        <taxon>Spermatophyta</taxon>
        <taxon>Magnoliopsida</taxon>
        <taxon>eudicotyledons</taxon>
        <taxon>Gunneridae</taxon>
        <taxon>Pentapetalae</taxon>
        <taxon>rosids</taxon>
        <taxon>fabids</taxon>
        <taxon>Fabales</taxon>
        <taxon>Fabaceae</taxon>
        <taxon>Papilionoideae</taxon>
        <taxon>50 kb inversion clade</taxon>
        <taxon>NPAAA clade</taxon>
        <taxon>Hologalegina</taxon>
        <taxon>IRL clade</taxon>
        <taxon>Trifolieae</taxon>
        <taxon>Trifolium</taxon>
    </lineage>
</organism>
<proteinExistence type="predicted"/>
<sequence length="51" mass="5656">MSSGHGNLDHVETFNLNGTSIKTTVTSKREVVDDHISAFLRSQSGFYNKTK</sequence>
<evidence type="ECO:0000313" key="2">
    <source>
        <dbReference type="Proteomes" id="UP000265520"/>
    </source>
</evidence>
<accession>A0A392UGI1</accession>
<feature type="non-terminal residue" evidence="1">
    <location>
        <position position="51"/>
    </location>
</feature>
<keyword evidence="2" id="KW-1185">Reference proteome</keyword>
<evidence type="ECO:0000313" key="1">
    <source>
        <dbReference type="EMBL" id="MCI71807.1"/>
    </source>
</evidence>
<dbReference type="EMBL" id="LXQA010804380">
    <property type="protein sequence ID" value="MCI71807.1"/>
    <property type="molecule type" value="Genomic_DNA"/>
</dbReference>
<reference evidence="1 2" key="1">
    <citation type="journal article" date="2018" name="Front. Plant Sci.">
        <title>Red Clover (Trifolium pratense) and Zigzag Clover (T. medium) - A Picture of Genomic Similarities and Differences.</title>
        <authorList>
            <person name="Dluhosova J."/>
            <person name="Istvanek J."/>
            <person name="Nedelnik J."/>
            <person name="Repkova J."/>
        </authorList>
    </citation>
    <scope>NUCLEOTIDE SEQUENCE [LARGE SCALE GENOMIC DNA]</scope>
    <source>
        <strain evidence="2">cv. 10/8</strain>
        <tissue evidence="1">Leaf</tissue>
    </source>
</reference>
<comment type="caution">
    <text evidence="1">The sequence shown here is derived from an EMBL/GenBank/DDBJ whole genome shotgun (WGS) entry which is preliminary data.</text>
</comment>
<dbReference type="AlphaFoldDB" id="A0A392UGI1"/>
<dbReference type="Proteomes" id="UP000265520">
    <property type="component" value="Unassembled WGS sequence"/>
</dbReference>
<protein>
    <submittedName>
        <fullName evidence="1">Uncharacterized protein</fullName>
    </submittedName>
</protein>
<name>A0A392UGI1_9FABA</name>